<feature type="non-terminal residue" evidence="1">
    <location>
        <position position="1"/>
    </location>
</feature>
<feature type="non-terminal residue" evidence="1">
    <location>
        <position position="208"/>
    </location>
</feature>
<evidence type="ECO:0008006" key="3">
    <source>
        <dbReference type="Google" id="ProtNLM"/>
    </source>
</evidence>
<dbReference type="Proteomes" id="UP000077266">
    <property type="component" value="Unassembled WGS sequence"/>
</dbReference>
<accession>A0A166APD1</accession>
<dbReference type="AlphaFoldDB" id="A0A166APD1"/>
<sequence>LPLRDDDITLCGQPVSHLEHADDVLIMSTTPEGLQAHLEGLAAWAALSFVRVNTSKTWAYLAGVPHGEPFVFLNGDHVTFKECATYVGMTLGGGDRRLFRAHYTEQAKKARRTAAVCFAVEGLTGALPIDIARKVYKARVESHLISGADVSPDATDEPVNELETQQVYFLRRLLGLGTRSMLTPLYSETDILPIRYRRADIALRYLEY</sequence>
<dbReference type="EMBL" id="KV425982">
    <property type="protein sequence ID" value="KZV93909.1"/>
    <property type="molecule type" value="Genomic_DNA"/>
</dbReference>
<dbReference type="STRING" id="1314781.A0A166APD1"/>
<protein>
    <recommendedName>
        <fullName evidence="3">Reverse transcriptase domain-containing protein</fullName>
    </recommendedName>
</protein>
<evidence type="ECO:0000313" key="2">
    <source>
        <dbReference type="Proteomes" id="UP000077266"/>
    </source>
</evidence>
<dbReference type="InParanoid" id="A0A166APD1"/>
<keyword evidence="2" id="KW-1185">Reference proteome</keyword>
<organism evidence="1 2">
    <name type="scientific">Exidia glandulosa HHB12029</name>
    <dbReference type="NCBI Taxonomy" id="1314781"/>
    <lineage>
        <taxon>Eukaryota</taxon>
        <taxon>Fungi</taxon>
        <taxon>Dikarya</taxon>
        <taxon>Basidiomycota</taxon>
        <taxon>Agaricomycotina</taxon>
        <taxon>Agaricomycetes</taxon>
        <taxon>Auriculariales</taxon>
        <taxon>Exidiaceae</taxon>
        <taxon>Exidia</taxon>
    </lineage>
</organism>
<gene>
    <name evidence="1" type="ORF">EXIGLDRAFT_563151</name>
</gene>
<reference evidence="1 2" key="1">
    <citation type="journal article" date="2016" name="Mol. Biol. Evol.">
        <title>Comparative Genomics of Early-Diverging Mushroom-Forming Fungi Provides Insights into the Origins of Lignocellulose Decay Capabilities.</title>
        <authorList>
            <person name="Nagy L.G."/>
            <person name="Riley R."/>
            <person name="Tritt A."/>
            <person name="Adam C."/>
            <person name="Daum C."/>
            <person name="Floudas D."/>
            <person name="Sun H."/>
            <person name="Yadav J.S."/>
            <person name="Pangilinan J."/>
            <person name="Larsson K.H."/>
            <person name="Matsuura K."/>
            <person name="Barry K."/>
            <person name="Labutti K."/>
            <person name="Kuo R."/>
            <person name="Ohm R.A."/>
            <person name="Bhattacharya S.S."/>
            <person name="Shirouzu T."/>
            <person name="Yoshinaga Y."/>
            <person name="Martin F.M."/>
            <person name="Grigoriev I.V."/>
            <person name="Hibbett D.S."/>
        </authorList>
    </citation>
    <scope>NUCLEOTIDE SEQUENCE [LARGE SCALE GENOMIC DNA]</scope>
    <source>
        <strain evidence="1 2">HHB12029</strain>
    </source>
</reference>
<evidence type="ECO:0000313" key="1">
    <source>
        <dbReference type="EMBL" id="KZV93909.1"/>
    </source>
</evidence>
<name>A0A166APD1_EXIGL</name>
<dbReference type="OrthoDB" id="3240817at2759"/>
<proteinExistence type="predicted"/>